<name>A0A2H3CIG6_ARMGA</name>
<dbReference type="Gene3D" id="2.60.120.650">
    <property type="entry name" value="Cupin"/>
    <property type="match status" value="1"/>
</dbReference>
<dbReference type="OrthoDB" id="3270451at2759"/>
<evidence type="ECO:0008006" key="3">
    <source>
        <dbReference type="Google" id="ProtNLM"/>
    </source>
</evidence>
<gene>
    <name evidence="1" type="ORF">ARMGADRAFT_951510</name>
</gene>
<dbReference type="STRING" id="47427.A0A2H3CIG6"/>
<accession>A0A2H3CIG6</accession>
<sequence>MGDPPSYPAHALSWGLCGLATSSTHQHRDSHGLPTHVAPLCGSKLWVLLKHTNKDKDDCNFYRDYLRVRFDKDEGIEDFFESEVLYLDNTTHLVMKPNILHYVLTLEHSVAYGGHFIPRTGIKAVIIGYVHTAFLTYSITNTLHPEIKRLLFRMLLNWCFHGTKFKQSGFLMSLNACAHYVVRFH</sequence>
<dbReference type="EMBL" id="KZ293883">
    <property type="protein sequence ID" value="PBK78992.1"/>
    <property type="molecule type" value="Genomic_DNA"/>
</dbReference>
<proteinExistence type="predicted"/>
<keyword evidence="2" id="KW-1185">Reference proteome</keyword>
<dbReference type="AlphaFoldDB" id="A0A2H3CIG6"/>
<reference evidence="2" key="1">
    <citation type="journal article" date="2017" name="Nat. Ecol. Evol.">
        <title>Genome expansion and lineage-specific genetic innovations in the forest pathogenic fungi Armillaria.</title>
        <authorList>
            <person name="Sipos G."/>
            <person name="Prasanna A.N."/>
            <person name="Walter M.C."/>
            <person name="O'Connor E."/>
            <person name="Balint B."/>
            <person name="Krizsan K."/>
            <person name="Kiss B."/>
            <person name="Hess J."/>
            <person name="Varga T."/>
            <person name="Slot J."/>
            <person name="Riley R."/>
            <person name="Boka B."/>
            <person name="Rigling D."/>
            <person name="Barry K."/>
            <person name="Lee J."/>
            <person name="Mihaltcheva S."/>
            <person name="LaButti K."/>
            <person name="Lipzen A."/>
            <person name="Waldron R."/>
            <person name="Moloney N.M."/>
            <person name="Sperisen C."/>
            <person name="Kredics L."/>
            <person name="Vagvoelgyi C."/>
            <person name="Patrignani A."/>
            <person name="Fitzpatrick D."/>
            <person name="Nagy I."/>
            <person name="Doyle S."/>
            <person name="Anderson J.B."/>
            <person name="Grigoriev I.V."/>
            <person name="Gueldener U."/>
            <person name="Muensterkoetter M."/>
            <person name="Nagy L.G."/>
        </authorList>
    </citation>
    <scope>NUCLEOTIDE SEQUENCE [LARGE SCALE GENOMIC DNA]</scope>
    <source>
        <strain evidence="2">Ar21-2</strain>
    </source>
</reference>
<protein>
    <recommendedName>
        <fullName evidence="3">JmjC domain-containing protein</fullName>
    </recommendedName>
</protein>
<dbReference type="InParanoid" id="A0A2H3CIG6"/>
<organism evidence="1 2">
    <name type="scientific">Armillaria gallica</name>
    <name type="common">Bulbous honey fungus</name>
    <name type="synonym">Armillaria bulbosa</name>
    <dbReference type="NCBI Taxonomy" id="47427"/>
    <lineage>
        <taxon>Eukaryota</taxon>
        <taxon>Fungi</taxon>
        <taxon>Dikarya</taxon>
        <taxon>Basidiomycota</taxon>
        <taxon>Agaricomycotina</taxon>
        <taxon>Agaricomycetes</taxon>
        <taxon>Agaricomycetidae</taxon>
        <taxon>Agaricales</taxon>
        <taxon>Marasmiineae</taxon>
        <taxon>Physalacriaceae</taxon>
        <taxon>Armillaria</taxon>
    </lineage>
</organism>
<evidence type="ECO:0000313" key="2">
    <source>
        <dbReference type="Proteomes" id="UP000217790"/>
    </source>
</evidence>
<dbReference type="Proteomes" id="UP000217790">
    <property type="component" value="Unassembled WGS sequence"/>
</dbReference>
<evidence type="ECO:0000313" key="1">
    <source>
        <dbReference type="EMBL" id="PBK78992.1"/>
    </source>
</evidence>